<dbReference type="Proteomes" id="UP001152795">
    <property type="component" value="Unassembled WGS sequence"/>
</dbReference>
<protein>
    <submittedName>
        <fullName evidence="3">Kinase D-interacting substrate of 220 kDa-like isoform X1</fullName>
    </submittedName>
</protein>
<dbReference type="Pfam" id="PF12796">
    <property type="entry name" value="Ank_2"/>
    <property type="match status" value="3"/>
</dbReference>
<organism evidence="3 4">
    <name type="scientific">Paramuricea clavata</name>
    <name type="common">Red gorgonian</name>
    <name type="synonym">Violescent sea-whip</name>
    <dbReference type="NCBI Taxonomy" id="317549"/>
    <lineage>
        <taxon>Eukaryota</taxon>
        <taxon>Metazoa</taxon>
        <taxon>Cnidaria</taxon>
        <taxon>Anthozoa</taxon>
        <taxon>Octocorallia</taxon>
        <taxon>Malacalcyonacea</taxon>
        <taxon>Plexauridae</taxon>
        <taxon>Paramuricea</taxon>
    </lineage>
</organism>
<comment type="caution">
    <text evidence="3">The sequence shown here is derived from an EMBL/GenBank/DDBJ whole genome shotgun (WGS) entry which is preliminary data.</text>
</comment>
<dbReference type="PANTHER" id="PTHR24116:SF0">
    <property type="entry name" value="KINASE D-INTERACTING SUBSTRATE OF 220 KDA"/>
    <property type="match status" value="1"/>
</dbReference>
<proteinExistence type="predicted"/>
<dbReference type="PANTHER" id="PTHR24116">
    <property type="entry name" value="KINASE D-INTERACTING SUBSTRATE OF 220 KDA"/>
    <property type="match status" value="1"/>
</dbReference>
<dbReference type="AlphaFoldDB" id="A0A7D9HA24"/>
<keyword evidence="3" id="KW-0418">Kinase</keyword>
<dbReference type="PROSITE" id="PS50297">
    <property type="entry name" value="ANK_REP_REGION"/>
    <property type="match status" value="7"/>
</dbReference>
<evidence type="ECO:0000259" key="1">
    <source>
        <dbReference type="Pfam" id="PF07693"/>
    </source>
</evidence>
<dbReference type="OrthoDB" id="6084525at2759"/>
<dbReference type="PROSITE" id="PS50088">
    <property type="entry name" value="ANK_REPEAT"/>
    <property type="match status" value="7"/>
</dbReference>
<dbReference type="InterPro" id="IPR036770">
    <property type="entry name" value="Ankyrin_rpt-contain_sf"/>
</dbReference>
<accession>A0A7D9HA24</accession>
<dbReference type="InterPro" id="IPR057092">
    <property type="entry name" value="SAM_KIDINS220"/>
</dbReference>
<dbReference type="Pfam" id="PF00023">
    <property type="entry name" value="Ank"/>
    <property type="match status" value="2"/>
</dbReference>
<evidence type="ECO:0000313" key="4">
    <source>
        <dbReference type="Proteomes" id="UP001152795"/>
    </source>
</evidence>
<gene>
    <name evidence="3" type="ORF">PACLA_8A053689</name>
</gene>
<dbReference type="Pfam" id="PF23307">
    <property type="entry name" value="SAM_KIDINS220"/>
    <property type="match status" value="1"/>
</dbReference>
<dbReference type="SMART" id="SM00248">
    <property type="entry name" value="ANK"/>
    <property type="match status" value="8"/>
</dbReference>
<name>A0A7D9HA24_PARCT</name>
<dbReference type="Pfam" id="PF07693">
    <property type="entry name" value="KAP_NTPase"/>
    <property type="match status" value="1"/>
</dbReference>
<dbReference type="GO" id="GO:0030165">
    <property type="term" value="F:PDZ domain binding"/>
    <property type="evidence" value="ECO:0007669"/>
    <property type="project" value="TreeGrafter"/>
</dbReference>
<keyword evidence="4" id="KW-1185">Reference proteome</keyword>
<dbReference type="InterPro" id="IPR002110">
    <property type="entry name" value="Ankyrin_rpt"/>
</dbReference>
<reference evidence="3" key="1">
    <citation type="submission" date="2020-04" db="EMBL/GenBank/DDBJ databases">
        <authorList>
            <person name="Alioto T."/>
            <person name="Alioto T."/>
            <person name="Gomez Garrido J."/>
        </authorList>
    </citation>
    <scope>NUCLEOTIDE SEQUENCE</scope>
    <source>
        <strain evidence="3">A484AB</strain>
    </source>
</reference>
<dbReference type="InterPro" id="IPR011646">
    <property type="entry name" value="KAP_P-loop"/>
</dbReference>
<evidence type="ECO:0000313" key="3">
    <source>
        <dbReference type="EMBL" id="CAB3976824.1"/>
    </source>
</evidence>
<dbReference type="Gene3D" id="1.25.40.20">
    <property type="entry name" value="Ankyrin repeat-containing domain"/>
    <property type="match status" value="2"/>
</dbReference>
<sequence>MEHGMNPVIWAAGRGHTAVVEELLNAGANPDSCDKYGTSALVWAARKGHVDVIKILLDKQADVSKSGSNGWTPLIMAVKGGFEQAVTVLLEGGADVNYLDQNNNSALVWAVKQGHTGIVRKLTNHGAFINIRDKEGLPVLITACKDGHVEIVRILLEHYADIEAGDLGGKTALWYAVEKDHTAVVKELLEFGACTESQRKDGETPLLLAVKKRHTEITSLLLEKNADLSVSNKKGDTALHIAVRSRYRRITEIILKDPRSARLLYQTNRASETPYRIDQRHKKSILRPVLGMAEDDKRQTEELLGHNVYATSLAELLCEPSLELPLTVGVYSRWGSSKVHFFKRLQQEMQEITQQTIRPKLHFTCFGVLSCLFFCTLIGIGFCAIFNWIVGIAVGCAAFVFSNLVFLFMLLWDNRLYHKTEPSWVNQYFCSFSNYLYLLYLVVFCAPPTVTYLRSSLPVHYTFADFSKLTRSSSEATALVSMVETLNEVIEGNFGCIASRLYRVLRPPLVEYVGLKHSDPQFKKCCCCIPKLIMFFFVVICGAVAIVLYTEIGSDSGSLVAGLQISGACVVGISVIIHATTFCSVIYSLLFSPKRRVSIVATQLGLKEEGFIHALKQEVELLTEIVLALDSFKKIQTRIILFLDGLEISEQQKVLHLVDSINLLFTDPDAPFISVIAIDPRVMVRAIEQNFSNVLQDSHITALDYLKNIIHLPVFLPEPKTNFSGNLPDALRLSVEQLLRHRKTSGFELEWEGESLELSPGSARDQSKSNGLLSTNRHSTVLTIDEGNISGCRLNRSYNDIPGEKHNEETPDLTHVLADNETLTPLGIQRLLHTTSLSGRLLRAKGLNFQWNALASWVSLVDAWPYRVSWLVLIIEEFMNVLPDNLPLKTLFTTTQSWLPNSSGYEYALDNDPMYFESYLGNHFPVLKIDEVRKFLVGTVNLDPAIRNQLSQGLQAPSNNTLNKVDISGNGGNEGSLDSMDLTGLNEEGICVKLSQIDGITLTMVPSYQTTVRENHINGRVLCECDMLELRDVMEMNFGDWQLFRAWVMRHRATLQSIQQNGSKPDFGG</sequence>
<dbReference type="InterPro" id="IPR052771">
    <property type="entry name" value="Neurotrophin_sig_adaptor"/>
</dbReference>
<dbReference type="SUPFAM" id="SSF48403">
    <property type="entry name" value="Ankyrin repeat"/>
    <property type="match status" value="1"/>
</dbReference>
<dbReference type="GO" id="GO:0016301">
    <property type="term" value="F:kinase activity"/>
    <property type="evidence" value="ECO:0007669"/>
    <property type="project" value="UniProtKB-KW"/>
</dbReference>
<feature type="domain" description="Kinase D-interacting substrate of 220 kDa-like SAM" evidence="2">
    <location>
        <begin position="980"/>
        <end position="1061"/>
    </location>
</feature>
<dbReference type="GO" id="GO:0019887">
    <property type="term" value="F:protein kinase regulator activity"/>
    <property type="evidence" value="ECO:0007669"/>
    <property type="project" value="TreeGrafter"/>
</dbReference>
<feature type="domain" description="KAP NTPase" evidence="1">
    <location>
        <begin position="307"/>
        <end position="738"/>
    </location>
</feature>
<keyword evidence="3" id="KW-0808">Transferase</keyword>
<dbReference type="EMBL" id="CACRXK020000016">
    <property type="protein sequence ID" value="CAB3976824.1"/>
    <property type="molecule type" value="Genomic_DNA"/>
</dbReference>
<evidence type="ECO:0000259" key="2">
    <source>
        <dbReference type="Pfam" id="PF23307"/>
    </source>
</evidence>